<protein>
    <submittedName>
        <fullName evidence="3">Halomucin</fullName>
    </submittedName>
</protein>
<dbReference type="SUPFAM" id="SSF75304">
    <property type="entry name" value="Amidase signature (AS) enzymes"/>
    <property type="match status" value="1"/>
</dbReference>
<name>A0AA35RAW4_GEOBA</name>
<organism evidence="3 4">
    <name type="scientific">Geodia barretti</name>
    <name type="common">Barrett's horny sponge</name>
    <dbReference type="NCBI Taxonomy" id="519541"/>
    <lineage>
        <taxon>Eukaryota</taxon>
        <taxon>Metazoa</taxon>
        <taxon>Porifera</taxon>
        <taxon>Demospongiae</taxon>
        <taxon>Heteroscleromorpha</taxon>
        <taxon>Tetractinellida</taxon>
        <taxon>Astrophorina</taxon>
        <taxon>Geodiidae</taxon>
        <taxon>Geodia</taxon>
    </lineage>
</organism>
<dbReference type="Proteomes" id="UP001174909">
    <property type="component" value="Unassembled WGS sequence"/>
</dbReference>
<dbReference type="Gene3D" id="3.90.1300.10">
    <property type="entry name" value="Amidase signature (AS) domain"/>
    <property type="match status" value="1"/>
</dbReference>
<dbReference type="EMBL" id="CASHTH010000800">
    <property type="protein sequence ID" value="CAI8007849.1"/>
    <property type="molecule type" value="Genomic_DNA"/>
</dbReference>
<dbReference type="InterPro" id="IPR023631">
    <property type="entry name" value="Amidase_dom"/>
</dbReference>
<evidence type="ECO:0000313" key="4">
    <source>
        <dbReference type="Proteomes" id="UP001174909"/>
    </source>
</evidence>
<accession>A0AA35RAW4</accession>
<sequence>MAAVRAAASALDDVCASVEEDLPRAIPENPGISDMLRQGDGQAGAHRMLAKYGTTETHEWMTRQLQKSSESILPVGEYTAVLEQVDAYRSSMLGFMENYDVIICPVSSFAALPHGESMMDKNRAGMNYTATYNITGWPSTVVRGGTSPDGLPIGIDLTGGLAGVNYAGPIVHCYATGRVTGRTDIGGLVGRNWGAVSATYATGSVSGVHITGGLIGANEGTLIASYSTGRTRGKYLSGGLIGANGGTLFAVYSTARTSGERATGGLVGINDGTIIESFWDIEKSDTSVGVGADDRNRDGRVGSGDIGRHTLGVKGRRTRQLRSPTGYTGIYIDWDRDFDNADGDFDEGTGGEDFWDFGTSGNYPLLKADSDGDGIANCQPNANEYGYTNTDTDANADTYCNRHLHANEYGYTNTNSYAHAHTDSYAHAD</sequence>
<dbReference type="Pfam" id="PF01425">
    <property type="entry name" value="Amidase"/>
    <property type="match status" value="1"/>
</dbReference>
<keyword evidence="4" id="KW-1185">Reference proteome</keyword>
<feature type="region of interest" description="Disordered" evidence="1">
    <location>
        <begin position="290"/>
        <end position="309"/>
    </location>
</feature>
<reference evidence="3" key="1">
    <citation type="submission" date="2023-03" db="EMBL/GenBank/DDBJ databases">
        <authorList>
            <person name="Steffen K."/>
            <person name="Cardenas P."/>
        </authorList>
    </citation>
    <scope>NUCLEOTIDE SEQUENCE</scope>
</reference>
<evidence type="ECO:0000256" key="1">
    <source>
        <dbReference type="SAM" id="MobiDB-lite"/>
    </source>
</evidence>
<proteinExistence type="predicted"/>
<evidence type="ECO:0000313" key="3">
    <source>
        <dbReference type="EMBL" id="CAI8007849.1"/>
    </source>
</evidence>
<comment type="caution">
    <text evidence="3">The sequence shown here is derived from an EMBL/GenBank/DDBJ whole genome shotgun (WGS) entry which is preliminary data.</text>
</comment>
<dbReference type="AlphaFoldDB" id="A0AA35RAW4"/>
<feature type="domain" description="Amidase" evidence="2">
    <location>
        <begin position="47"/>
        <end position="159"/>
    </location>
</feature>
<gene>
    <name evidence="3" type="ORF">GBAR_LOCUS5429</name>
</gene>
<evidence type="ECO:0000259" key="2">
    <source>
        <dbReference type="Pfam" id="PF01425"/>
    </source>
</evidence>
<dbReference type="InterPro" id="IPR036928">
    <property type="entry name" value="AS_sf"/>
</dbReference>